<sequence>MHAIRRKSIGPESKSMGEADLMAAHGRASSPPQVRLRARPGWSRHAAQALLFALLLWALPGALEPPSELEPQYAAAAAIQVPDAVRFDAARAALGAGEQDTFEQLTATLEGHPLQAELQRAELHARIDRAEASEVRAFLERYPGSVPAERIRHQWLARLAREGRWTDYLEDYVDDGSTQRECWYRRALLATGRAADRTTGPEAQAFAGLTELYLTARSLPAACDPLFAAWYAAGGLDSEQVWARVERALAHDNAGVAAYQARYLPSTQQPWLERLVDVHRRPEQLLEAPLTAEQVPDALRRQHILVHGLQRLAERAPAQAELLRASIAAAETLPAALAERADAAVGQALVRAGDARGLDALARLEPRADNIDLQLARLQTALRARAWSRLAAWSRGLPAAADELGKWRYWRGQALMRVATSAAERAAAAHAFASAARERTLWGFLSAELIGRPLALDHQSIPVAADAVETLLASETIAPIQALQVLGRDEDVAREWRALTRSMSREQRLAAAAAAARLGLVNESILTLARAAYWDDLELRFPLAHRSLVHDAAAEQGLPLDWVYAVIRQESAFAPGAASHAGAIGLMQLMPATAREVASKTGRPPPERPDLIDPALNIALGTTYLAEMQRRFNAHPLVASAAYNAGPTAVRRWLPEAPMPGALWMTEIPYAETRQYVRRVLTYRVIYRYRLGLEPLRVGALLRPVP</sequence>
<evidence type="ECO:0000313" key="6">
    <source>
        <dbReference type="Proteomes" id="UP001296967"/>
    </source>
</evidence>
<dbReference type="InterPro" id="IPR012289">
    <property type="entry name" value="Lytic_TGlycosylase_superhlx_L"/>
</dbReference>
<feature type="domain" description="Lytic transglycosylase superhelical linker" evidence="4">
    <location>
        <begin position="473"/>
        <end position="537"/>
    </location>
</feature>
<evidence type="ECO:0000256" key="2">
    <source>
        <dbReference type="ARBA" id="ARBA00022729"/>
    </source>
</evidence>
<evidence type="ECO:0008006" key="7">
    <source>
        <dbReference type="Google" id="ProtNLM"/>
    </source>
</evidence>
<dbReference type="Proteomes" id="UP001296967">
    <property type="component" value="Unassembled WGS sequence"/>
</dbReference>
<dbReference type="PROSITE" id="PS00922">
    <property type="entry name" value="TRANSGLYCOSYLASE"/>
    <property type="match status" value="1"/>
</dbReference>
<dbReference type="GO" id="GO:0016020">
    <property type="term" value="C:membrane"/>
    <property type="evidence" value="ECO:0007669"/>
    <property type="project" value="InterPro"/>
</dbReference>
<dbReference type="InterPro" id="IPR008258">
    <property type="entry name" value="Transglycosylase_SLT_dom_1"/>
</dbReference>
<dbReference type="GO" id="GO:0042597">
    <property type="term" value="C:periplasmic space"/>
    <property type="evidence" value="ECO:0007669"/>
    <property type="project" value="InterPro"/>
</dbReference>
<accession>A0AAJ0UGC0</accession>
<name>A0AAJ0UGC0_HALSE</name>
<evidence type="ECO:0000259" key="4">
    <source>
        <dbReference type="Pfam" id="PF14718"/>
    </source>
</evidence>
<dbReference type="SUPFAM" id="SSF48435">
    <property type="entry name" value="Bacterial muramidases"/>
    <property type="match status" value="1"/>
</dbReference>
<dbReference type="EMBL" id="NHSF01000059">
    <property type="protein sequence ID" value="MBK5930942.1"/>
    <property type="molecule type" value="Genomic_DNA"/>
</dbReference>
<dbReference type="CDD" id="cd13401">
    <property type="entry name" value="Slt70-like"/>
    <property type="match status" value="1"/>
</dbReference>
<keyword evidence="6" id="KW-1185">Reference proteome</keyword>
<dbReference type="GO" id="GO:0000270">
    <property type="term" value="P:peptidoglycan metabolic process"/>
    <property type="evidence" value="ECO:0007669"/>
    <property type="project" value="InterPro"/>
</dbReference>
<dbReference type="PANTHER" id="PTHR37423">
    <property type="entry name" value="SOLUBLE LYTIC MUREIN TRANSGLYCOSYLASE-RELATED"/>
    <property type="match status" value="1"/>
</dbReference>
<dbReference type="AlphaFoldDB" id="A0AAJ0UGC0"/>
<dbReference type="Gene3D" id="1.10.530.10">
    <property type="match status" value="1"/>
</dbReference>
<protein>
    <recommendedName>
        <fullName evidence="7">Soluble lytic murein transglycosylase</fullName>
    </recommendedName>
</protein>
<dbReference type="Gene3D" id="1.25.20.10">
    <property type="entry name" value="Bacterial muramidases"/>
    <property type="match status" value="1"/>
</dbReference>
<keyword evidence="2" id="KW-0732">Signal</keyword>
<comment type="similarity">
    <text evidence="1">Belongs to the transglycosylase Slt family.</text>
</comment>
<proteinExistence type="inferred from homology"/>
<reference evidence="5" key="1">
    <citation type="submission" date="2017-05" db="EMBL/GenBank/DDBJ databases">
        <authorList>
            <person name="Imhoff J.F."/>
            <person name="Rahn T."/>
            <person name="Kuenzel S."/>
            <person name="Neulinger S.C."/>
        </authorList>
    </citation>
    <scope>NUCLEOTIDE SEQUENCE</scope>
    <source>
        <strain evidence="5">DSM 4395</strain>
    </source>
</reference>
<dbReference type="GO" id="GO:0004553">
    <property type="term" value="F:hydrolase activity, hydrolyzing O-glycosyl compounds"/>
    <property type="evidence" value="ECO:0007669"/>
    <property type="project" value="InterPro"/>
</dbReference>
<organism evidence="5 6">
    <name type="scientific">Halochromatium salexigens</name>
    <name type="common">Chromatium salexigens</name>
    <dbReference type="NCBI Taxonomy" id="49447"/>
    <lineage>
        <taxon>Bacteria</taxon>
        <taxon>Pseudomonadati</taxon>
        <taxon>Pseudomonadota</taxon>
        <taxon>Gammaproteobacteria</taxon>
        <taxon>Chromatiales</taxon>
        <taxon>Chromatiaceae</taxon>
        <taxon>Halochromatium</taxon>
    </lineage>
</organism>
<dbReference type="GO" id="GO:0008933">
    <property type="term" value="F:peptidoglycan lytic transglycosylase activity"/>
    <property type="evidence" value="ECO:0007669"/>
    <property type="project" value="InterPro"/>
</dbReference>
<dbReference type="Pfam" id="PF01464">
    <property type="entry name" value="SLT"/>
    <property type="match status" value="1"/>
</dbReference>
<dbReference type="RefSeq" id="WP_201245769.1">
    <property type="nucleotide sequence ID" value="NZ_NHSF01000059.1"/>
</dbReference>
<dbReference type="Pfam" id="PF14718">
    <property type="entry name" value="SLT_L"/>
    <property type="match status" value="1"/>
</dbReference>
<gene>
    <name evidence="5" type="ORF">CCR82_10505</name>
</gene>
<dbReference type="InterPro" id="IPR037061">
    <property type="entry name" value="Lytic_TGlycoase_superhlx_L_sf"/>
</dbReference>
<dbReference type="SUPFAM" id="SSF53955">
    <property type="entry name" value="Lysozyme-like"/>
    <property type="match status" value="1"/>
</dbReference>
<dbReference type="Pfam" id="PF00760">
    <property type="entry name" value="Cucumo_coat"/>
    <property type="match status" value="1"/>
</dbReference>
<evidence type="ECO:0000313" key="5">
    <source>
        <dbReference type="EMBL" id="MBK5930942.1"/>
    </source>
</evidence>
<dbReference type="InterPro" id="IPR008939">
    <property type="entry name" value="Lytic_TGlycosylase_superhlx_U"/>
</dbReference>
<dbReference type="InterPro" id="IPR000189">
    <property type="entry name" value="Transglyc_AS"/>
</dbReference>
<comment type="caution">
    <text evidence="5">The sequence shown here is derived from an EMBL/GenBank/DDBJ whole genome shotgun (WGS) entry which is preliminary data.</text>
</comment>
<evidence type="ECO:0000256" key="1">
    <source>
        <dbReference type="ARBA" id="ARBA00007734"/>
    </source>
</evidence>
<dbReference type="Gene3D" id="1.10.1240.20">
    <property type="entry name" value="Lytic transglycosylase, superhelical linker domain"/>
    <property type="match status" value="1"/>
</dbReference>
<reference evidence="5" key="2">
    <citation type="journal article" date="2020" name="Microorganisms">
        <title>Osmotic Adaptation and Compatible Solute Biosynthesis of Phototrophic Bacteria as Revealed from Genome Analyses.</title>
        <authorList>
            <person name="Imhoff J.F."/>
            <person name="Rahn T."/>
            <person name="Kunzel S."/>
            <person name="Keller A."/>
            <person name="Neulinger S.C."/>
        </authorList>
    </citation>
    <scope>NUCLEOTIDE SEQUENCE</scope>
    <source>
        <strain evidence="5">DSM 4395</strain>
    </source>
</reference>
<dbReference type="InterPro" id="IPR023346">
    <property type="entry name" value="Lysozyme-like_dom_sf"/>
</dbReference>
<dbReference type="PANTHER" id="PTHR37423:SF5">
    <property type="entry name" value="SOLUBLE LYTIC MUREIN TRANSGLYCOSYLASE"/>
    <property type="match status" value="1"/>
</dbReference>
<feature type="domain" description="Transglycosylase SLT" evidence="3">
    <location>
        <begin position="549"/>
        <end position="655"/>
    </location>
</feature>
<evidence type="ECO:0000259" key="3">
    <source>
        <dbReference type="Pfam" id="PF01464"/>
    </source>
</evidence>